<dbReference type="SMART" id="SM00422">
    <property type="entry name" value="HTH_MERR"/>
    <property type="match status" value="1"/>
</dbReference>
<dbReference type="InterPro" id="IPR047057">
    <property type="entry name" value="MerR_fam"/>
</dbReference>
<evidence type="ECO:0000259" key="2">
    <source>
        <dbReference type="PROSITE" id="PS50937"/>
    </source>
</evidence>
<accession>A0ABY2BWM9</accession>
<dbReference type="InterPro" id="IPR000551">
    <property type="entry name" value="MerR-type_HTH_dom"/>
</dbReference>
<dbReference type="Pfam" id="PF13411">
    <property type="entry name" value="MerR_1"/>
    <property type="match status" value="1"/>
</dbReference>
<dbReference type="EMBL" id="SLWM01000001">
    <property type="protein sequence ID" value="TCO32344.1"/>
    <property type="molecule type" value="Genomic_DNA"/>
</dbReference>
<dbReference type="PANTHER" id="PTHR30204">
    <property type="entry name" value="REDOX-CYCLING DRUG-SENSING TRANSCRIPTIONAL ACTIVATOR SOXR"/>
    <property type="match status" value="1"/>
</dbReference>
<sequence>MLGVPAVTIRSWEARYDIAPPTRSPGRHRRYSSEDIARLRRMQRLIAAGTPAADAARLSAIEPDQSDAQPELPAAEQVAALLADLESFRIDEAGAKLDGCLRQRGLQPAWEDVVAPALRRLQDRFQDTADCIDLETLLADEAARAVDRYAGGRRLGEAADSPVLLACCPGERHWLPLKVLQGVLLERGTPAVLLAPDLPPDAVLRAARRASPRAIVLWSLTPRPAQAILRRRLIARGEQTVAAGLGWSPKVDPLTHLDDAVHLLSRL</sequence>
<organism evidence="3 4">
    <name type="scientific">Kribbella orskensis</name>
    <dbReference type="NCBI Taxonomy" id="2512216"/>
    <lineage>
        <taxon>Bacteria</taxon>
        <taxon>Bacillati</taxon>
        <taxon>Actinomycetota</taxon>
        <taxon>Actinomycetes</taxon>
        <taxon>Propionibacteriales</taxon>
        <taxon>Kribbellaceae</taxon>
        <taxon>Kribbella</taxon>
    </lineage>
</organism>
<gene>
    <name evidence="3" type="ORF">EV644_101988</name>
</gene>
<dbReference type="SUPFAM" id="SSF52242">
    <property type="entry name" value="Cobalamin (vitamin B12)-binding domain"/>
    <property type="match status" value="1"/>
</dbReference>
<dbReference type="GO" id="GO:0003677">
    <property type="term" value="F:DNA binding"/>
    <property type="evidence" value="ECO:0007669"/>
    <property type="project" value="UniProtKB-KW"/>
</dbReference>
<dbReference type="PANTHER" id="PTHR30204:SF97">
    <property type="entry name" value="MERR FAMILY REGULATORY PROTEIN"/>
    <property type="match status" value="1"/>
</dbReference>
<feature type="domain" description="HTH merR-type" evidence="2">
    <location>
        <begin position="1"/>
        <end position="61"/>
    </location>
</feature>
<reference evidence="3 4" key="1">
    <citation type="journal article" date="2015" name="Stand. Genomic Sci.">
        <title>Genomic Encyclopedia of Bacterial and Archaeal Type Strains, Phase III: the genomes of soil and plant-associated and newly described type strains.</title>
        <authorList>
            <person name="Whitman W.B."/>
            <person name="Woyke T."/>
            <person name="Klenk H.P."/>
            <person name="Zhou Y."/>
            <person name="Lilburn T.G."/>
            <person name="Beck B.J."/>
            <person name="De Vos P."/>
            <person name="Vandamme P."/>
            <person name="Eisen J.A."/>
            <person name="Garrity G."/>
            <person name="Hugenholtz P."/>
            <person name="Kyrpides N.C."/>
        </authorList>
    </citation>
    <scope>NUCLEOTIDE SEQUENCE [LARGE SCALE GENOMIC DNA]</scope>
    <source>
        <strain evidence="3 4">VKM Ac-2538</strain>
    </source>
</reference>
<dbReference type="InterPro" id="IPR036724">
    <property type="entry name" value="Cobalamin-bd_sf"/>
</dbReference>
<dbReference type="Gene3D" id="3.40.50.280">
    <property type="entry name" value="Cobalamin-binding domain"/>
    <property type="match status" value="1"/>
</dbReference>
<dbReference type="InterPro" id="IPR009061">
    <property type="entry name" value="DNA-bd_dom_put_sf"/>
</dbReference>
<protein>
    <submittedName>
        <fullName evidence="3">DNA-binding transcriptional MerR regulator</fullName>
    </submittedName>
</protein>
<keyword evidence="1 3" id="KW-0238">DNA-binding</keyword>
<keyword evidence="4" id="KW-1185">Reference proteome</keyword>
<dbReference type="SUPFAM" id="SSF46955">
    <property type="entry name" value="Putative DNA-binding domain"/>
    <property type="match status" value="1"/>
</dbReference>
<evidence type="ECO:0000313" key="4">
    <source>
        <dbReference type="Proteomes" id="UP000295818"/>
    </source>
</evidence>
<dbReference type="PROSITE" id="PS50937">
    <property type="entry name" value="HTH_MERR_2"/>
    <property type="match status" value="1"/>
</dbReference>
<name>A0ABY2BWM9_9ACTN</name>
<evidence type="ECO:0000256" key="1">
    <source>
        <dbReference type="ARBA" id="ARBA00023125"/>
    </source>
</evidence>
<dbReference type="Proteomes" id="UP000295818">
    <property type="component" value="Unassembled WGS sequence"/>
</dbReference>
<dbReference type="Gene3D" id="1.10.1660.10">
    <property type="match status" value="1"/>
</dbReference>
<evidence type="ECO:0000313" key="3">
    <source>
        <dbReference type="EMBL" id="TCO32344.1"/>
    </source>
</evidence>
<proteinExistence type="predicted"/>
<comment type="caution">
    <text evidence="3">The sequence shown here is derived from an EMBL/GenBank/DDBJ whole genome shotgun (WGS) entry which is preliminary data.</text>
</comment>